<dbReference type="Pfam" id="PF05621">
    <property type="entry name" value="TniB"/>
    <property type="match status" value="1"/>
</dbReference>
<organism evidence="1 2">
    <name type="scientific">Leifsonia soli</name>
    <dbReference type="NCBI Taxonomy" id="582665"/>
    <lineage>
        <taxon>Bacteria</taxon>
        <taxon>Bacillati</taxon>
        <taxon>Actinomycetota</taxon>
        <taxon>Actinomycetes</taxon>
        <taxon>Micrococcales</taxon>
        <taxon>Microbacteriaceae</taxon>
        <taxon>Leifsonia</taxon>
    </lineage>
</organism>
<dbReference type="RefSeq" id="WP_179457777.1">
    <property type="nucleotide sequence ID" value="NZ_BAAAPX010000001.1"/>
</dbReference>
<evidence type="ECO:0000313" key="1">
    <source>
        <dbReference type="EMBL" id="NYD76021.1"/>
    </source>
</evidence>
<dbReference type="InterPro" id="IPR008868">
    <property type="entry name" value="TniB"/>
</dbReference>
<dbReference type="AlphaFoldDB" id="A0A852T582"/>
<name>A0A852T582_9MICO</name>
<protein>
    <submittedName>
        <fullName evidence="1">GTPase SAR1 family protein</fullName>
    </submittedName>
</protein>
<evidence type="ECO:0000313" key="2">
    <source>
        <dbReference type="Proteomes" id="UP000589620"/>
    </source>
</evidence>
<gene>
    <name evidence="1" type="ORF">BJ963_003540</name>
</gene>
<dbReference type="Proteomes" id="UP000589620">
    <property type="component" value="Unassembled WGS sequence"/>
</dbReference>
<accession>A0A852T582</accession>
<proteinExistence type="predicted"/>
<dbReference type="EMBL" id="JACCBJ010000001">
    <property type="protein sequence ID" value="NYD76021.1"/>
    <property type="molecule type" value="Genomic_DNA"/>
</dbReference>
<dbReference type="InterPro" id="IPR027417">
    <property type="entry name" value="P-loop_NTPase"/>
</dbReference>
<comment type="caution">
    <text evidence="1">The sequence shown here is derived from an EMBL/GenBank/DDBJ whole genome shotgun (WGS) entry which is preliminary data.</text>
</comment>
<sequence length="347" mass="38950">MSALFRDDIDIPHITLLEGLQHSLTTKIERPERLTAAAYGALTPPKRKRYDEDRAKYVTGGIRVKTPLGEETLMLYRQIRRGNLYAPNRTGLIIDGAGHMGKTTLCQYLMQWTYDKYMEEHPYGVRDGDVPVVYIEARPRSSGRALLTAFAEFFGLVIPTAYKTDHILTTVVQVMQKKRTQLVVIDEFQNIAARNPGNGETVDYIKELTNAVKATFVISGIHVLSSDILAGVRGNQLASRFIQQELRPYSIANDELKLRWSQLLINYERELLLLAQKPKSILAHANELHEATHGSIGALAKLLTRTTVDLIFDADADMEHFDASSFSSQRRDITSESVIYEGGNIAA</sequence>
<dbReference type="Gene3D" id="3.40.50.300">
    <property type="entry name" value="P-loop containing nucleotide triphosphate hydrolases"/>
    <property type="match status" value="1"/>
</dbReference>
<reference evidence="1 2" key="1">
    <citation type="submission" date="2020-07" db="EMBL/GenBank/DDBJ databases">
        <title>Sequencing the genomes of 1000 actinobacteria strains.</title>
        <authorList>
            <person name="Klenk H.-P."/>
        </authorList>
    </citation>
    <scope>NUCLEOTIDE SEQUENCE [LARGE SCALE GENOMIC DNA]</scope>
    <source>
        <strain evidence="1 2">DSM 23871</strain>
    </source>
</reference>
<keyword evidence="2" id="KW-1185">Reference proteome</keyword>
<dbReference type="SUPFAM" id="SSF52540">
    <property type="entry name" value="P-loop containing nucleoside triphosphate hydrolases"/>
    <property type="match status" value="1"/>
</dbReference>